<sequence>MMFSTRQNVGCWSAVLLLGVLSLAGCSGGRGRFDGDVQCAPYARAQTGIALHGNAATWWWQAAGRYTRTHTPSAGAILVFKATRRMPYGHVSVVRRVVDDDTILVDQANWAPGSIDNAVPVKDISEAHNWSVVRVWWSPGAIMGLRPNPTYGFIIP</sequence>
<dbReference type="InterPro" id="IPR007921">
    <property type="entry name" value="CHAP_dom"/>
</dbReference>
<organism evidence="2 3">
    <name type="scientific">Neokomagataea anthophila</name>
    <dbReference type="NCBI Taxonomy" id="2826925"/>
    <lineage>
        <taxon>Bacteria</taxon>
        <taxon>Pseudomonadati</taxon>
        <taxon>Pseudomonadota</taxon>
        <taxon>Alphaproteobacteria</taxon>
        <taxon>Acetobacterales</taxon>
        <taxon>Acetobacteraceae</taxon>
        <taxon>Neokomagataea</taxon>
    </lineage>
</organism>
<evidence type="ECO:0000313" key="3">
    <source>
        <dbReference type="Proteomes" id="UP000677812"/>
    </source>
</evidence>
<dbReference type="RefSeq" id="WP_211682530.1">
    <property type="nucleotide sequence ID" value="NZ_JAGRQH010000007.1"/>
</dbReference>
<proteinExistence type="predicted"/>
<dbReference type="EMBL" id="JAGRQH010000007">
    <property type="protein sequence ID" value="MBR0560288.1"/>
    <property type="molecule type" value="Genomic_DNA"/>
</dbReference>
<feature type="domain" description="Peptidase C51" evidence="1">
    <location>
        <begin position="14"/>
        <end position="136"/>
    </location>
</feature>
<dbReference type="PROSITE" id="PS51257">
    <property type="entry name" value="PROKAR_LIPOPROTEIN"/>
    <property type="match status" value="1"/>
</dbReference>
<dbReference type="Pfam" id="PF05257">
    <property type="entry name" value="CHAP"/>
    <property type="match status" value="1"/>
</dbReference>
<dbReference type="InterPro" id="IPR038765">
    <property type="entry name" value="Papain-like_cys_pep_sf"/>
</dbReference>
<evidence type="ECO:0000259" key="1">
    <source>
        <dbReference type="PROSITE" id="PS50911"/>
    </source>
</evidence>
<dbReference type="SUPFAM" id="SSF54001">
    <property type="entry name" value="Cysteine proteinases"/>
    <property type="match status" value="1"/>
</dbReference>
<evidence type="ECO:0000313" key="2">
    <source>
        <dbReference type="EMBL" id="MBR0560288.1"/>
    </source>
</evidence>
<accession>A0ABS5E9W2</accession>
<name>A0ABS5E9W2_9PROT</name>
<dbReference type="Gene3D" id="3.90.1720.10">
    <property type="entry name" value="endopeptidase domain like (from Nostoc punctiforme)"/>
    <property type="match status" value="1"/>
</dbReference>
<protein>
    <submittedName>
        <fullName evidence="2">CHAP domain-containing protein</fullName>
    </submittedName>
</protein>
<reference evidence="2 3" key="1">
    <citation type="submission" date="2021-04" db="EMBL/GenBank/DDBJ databases">
        <title>The complete genome sequence of Neokomagataea sp. TBRC 2177.</title>
        <authorList>
            <person name="Charoenyingcharoen P."/>
            <person name="Yukphan P."/>
        </authorList>
    </citation>
    <scope>NUCLEOTIDE SEQUENCE [LARGE SCALE GENOMIC DNA]</scope>
    <source>
        <strain evidence="2 3">TBRC 2177</strain>
    </source>
</reference>
<keyword evidence="3" id="KW-1185">Reference proteome</keyword>
<comment type="caution">
    <text evidence="2">The sequence shown here is derived from an EMBL/GenBank/DDBJ whole genome shotgun (WGS) entry which is preliminary data.</text>
</comment>
<gene>
    <name evidence="2" type="ORF">KB213_09530</name>
</gene>
<dbReference type="PROSITE" id="PS50911">
    <property type="entry name" value="CHAP"/>
    <property type="match status" value="1"/>
</dbReference>
<dbReference type="Proteomes" id="UP000677812">
    <property type="component" value="Unassembled WGS sequence"/>
</dbReference>